<reference evidence="2" key="1">
    <citation type="journal article" date="2019" name="Int. J. Syst. Evol. Microbiol.">
        <title>The Global Catalogue of Microorganisms (GCM) 10K type strain sequencing project: providing services to taxonomists for standard genome sequencing and annotation.</title>
        <authorList>
            <consortium name="The Broad Institute Genomics Platform"/>
            <consortium name="The Broad Institute Genome Sequencing Center for Infectious Disease"/>
            <person name="Wu L."/>
            <person name="Ma J."/>
        </authorList>
    </citation>
    <scope>NUCLEOTIDE SEQUENCE [LARGE SCALE GENOMIC DNA]</scope>
    <source>
        <strain evidence="2">JCM 3380</strain>
    </source>
</reference>
<organism evidence="1 2">
    <name type="scientific">Saccharothrix mutabilis subsp. mutabilis</name>
    <dbReference type="NCBI Taxonomy" id="66855"/>
    <lineage>
        <taxon>Bacteria</taxon>
        <taxon>Bacillati</taxon>
        <taxon>Actinomycetota</taxon>
        <taxon>Actinomycetes</taxon>
        <taxon>Pseudonocardiales</taxon>
        <taxon>Pseudonocardiaceae</taxon>
        <taxon>Saccharothrix</taxon>
    </lineage>
</organism>
<accession>A0ABP3E7P9</accession>
<sequence length="301" mass="33654">MSYLKNQVLASAPALFVICRYLAHHSSGATVDRMNAALAPASLSAEVGRAGRTAKVPPVLPDSLQIGVDIGLLDVEGFRDRRVYILRHTYVEQIHDMPPADSRAFRTLLLRRFGARVLDAVEKDESPPDVPYAITWLLTWDPLQSTSDQWDQGPREKFEHAGMRHAVHNPEQWRPFLRWARALGLITMTTVSRKTRLSVDPTCAVEGLLAEMPSSASAREWLERLYELAPLLGHPRLLRALPDGISVPPGPSEAMSLALLKLERANRVRLMHADDFADAVVLRVGGRDRRIARIEVVEERS</sequence>
<proteinExistence type="predicted"/>
<keyword evidence="2" id="KW-1185">Reference proteome</keyword>
<comment type="caution">
    <text evidence="1">The sequence shown here is derived from an EMBL/GenBank/DDBJ whole genome shotgun (WGS) entry which is preliminary data.</text>
</comment>
<protein>
    <submittedName>
        <fullName evidence="1">Uncharacterized protein</fullName>
    </submittedName>
</protein>
<evidence type="ECO:0000313" key="1">
    <source>
        <dbReference type="EMBL" id="GAA0251942.1"/>
    </source>
</evidence>
<evidence type="ECO:0000313" key="2">
    <source>
        <dbReference type="Proteomes" id="UP001500416"/>
    </source>
</evidence>
<dbReference type="EMBL" id="BAAABU010000019">
    <property type="protein sequence ID" value="GAA0251942.1"/>
    <property type="molecule type" value="Genomic_DNA"/>
</dbReference>
<dbReference type="Proteomes" id="UP001500416">
    <property type="component" value="Unassembled WGS sequence"/>
</dbReference>
<dbReference type="RefSeq" id="WP_343937347.1">
    <property type="nucleotide sequence ID" value="NZ_BAAABU010000019.1"/>
</dbReference>
<name>A0ABP3E7P9_9PSEU</name>
<gene>
    <name evidence="1" type="ORF">GCM10010492_60510</name>
</gene>